<protein>
    <recommendedName>
        <fullName evidence="3">3-methyladenine DNA glycosylase AlkD</fullName>
    </recommendedName>
</protein>
<gene>
    <name evidence="1" type="ORF">Aau02nite_71830</name>
</gene>
<dbReference type="PANTHER" id="PTHR34070:SF1">
    <property type="entry name" value="DNA ALKYLATION REPAIR PROTEIN"/>
    <property type="match status" value="1"/>
</dbReference>
<dbReference type="PANTHER" id="PTHR34070">
    <property type="entry name" value="ARMADILLO-TYPE FOLD"/>
    <property type="match status" value="1"/>
</dbReference>
<dbReference type="InterPro" id="IPR016024">
    <property type="entry name" value="ARM-type_fold"/>
</dbReference>
<sequence length="238" mass="27071">MPATLRWDDPGMTRPPAEELLDRLVRSYGAVRDPERAGQAAAYMRDQFAFLGIPAPTQRALARTVVAGLPAPAEGDLHAVALACWELDEREYQYFACDWLRRHVAVPGPGFLVTLRTLITTKSWWDTIDPLATRVVGGLVRRHPELRAEMDAWSAERDMWLIRTAILHQLHYGADTDVDRLFGYCTRQAGHRDFFVRKAIGWALRQYARTDPAAVQRYVADHQDRLSPLSVREATKHL</sequence>
<organism evidence="1 2">
    <name type="scientific">Actinoplanes auranticolor</name>
    <dbReference type="NCBI Taxonomy" id="47988"/>
    <lineage>
        <taxon>Bacteria</taxon>
        <taxon>Bacillati</taxon>
        <taxon>Actinomycetota</taxon>
        <taxon>Actinomycetes</taxon>
        <taxon>Micromonosporales</taxon>
        <taxon>Micromonosporaceae</taxon>
        <taxon>Actinoplanes</taxon>
    </lineage>
</organism>
<proteinExistence type="predicted"/>
<accession>A0A919VUT2</accession>
<reference evidence="1" key="1">
    <citation type="submission" date="2021-03" db="EMBL/GenBank/DDBJ databases">
        <title>Whole genome shotgun sequence of Actinoplanes auranticolor NBRC 12245.</title>
        <authorList>
            <person name="Komaki H."/>
            <person name="Tamura T."/>
        </authorList>
    </citation>
    <scope>NUCLEOTIDE SEQUENCE</scope>
    <source>
        <strain evidence="1">NBRC 12245</strain>
    </source>
</reference>
<name>A0A919VUT2_9ACTN</name>
<dbReference type="InterPro" id="IPR014825">
    <property type="entry name" value="DNA_alkylation"/>
</dbReference>
<dbReference type="Proteomes" id="UP000681340">
    <property type="component" value="Unassembled WGS sequence"/>
</dbReference>
<evidence type="ECO:0000313" key="1">
    <source>
        <dbReference type="EMBL" id="GIM76617.1"/>
    </source>
</evidence>
<dbReference type="Pfam" id="PF08713">
    <property type="entry name" value="DNA_alkylation"/>
    <property type="match status" value="1"/>
</dbReference>
<evidence type="ECO:0000313" key="2">
    <source>
        <dbReference type="Proteomes" id="UP000681340"/>
    </source>
</evidence>
<dbReference type="CDD" id="cd07064">
    <property type="entry name" value="AlkD_like_1"/>
    <property type="match status" value="1"/>
</dbReference>
<dbReference type="SUPFAM" id="SSF48371">
    <property type="entry name" value="ARM repeat"/>
    <property type="match status" value="1"/>
</dbReference>
<dbReference type="Gene3D" id="1.20.1660.10">
    <property type="entry name" value="Hypothetical protein (EF3068)"/>
    <property type="match status" value="1"/>
</dbReference>
<dbReference type="Gene3D" id="1.25.40.290">
    <property type="entry name" value="ARM repeat domains"/>
    <property type="match status" value="1"/>
</dbReference>
<dbReference type="EMBL" id="BOQL01000063">
    <property type="protein sequence ID" value="GIM76617.1"/>
    <property type="molecule type" value="Genomic_DNA"/>
</dbReference>
<comment type="caution">
    <text evidence="1">The sequence shown here is derived from an EMBL/GenBank/DDBJ whole genome shotgun (WGS) entry which is preliminary data.</text>
</comment>
<keyword evidence="2" id="KW-1185">Reference proteome</keyword>
<dbReference type="AlphaFoldDB" id="A0A919VUT2"/>
<evidence type="ECO:0008006" key="3">
    <source>
        <dbReference type="Google" id="ProtNLM"/>
    </source>
</evidence>